<evidence type="ECO:0008006" key="3">
    <source>
        <dbReference type="Google" id="ProtNLM"/>
    </source>
</evidence>
<evidence type="ECO:0000313" key="1">
    <source>
        <dbReference type="EMBL" id="MFL4471892.1"/>
    </source>
</evidence>
<gene>
    <name evidence="1" type="ORF">ACERZ8_19170</name>
</gene>
<comment type="caution">
    <text evidence="1">The sequence shown here is derived from an EMBL/GenBank/DDBJ whole genome shotgun (WGS) entry which is preliminary data.</text>
</comment>
<accession>A0ABW8UY60</accession>
<reference evidence="1 2" key="1">
    <citation type="submission" date="2024-08" db="EMBL/GenBank/DDBJ databases">
        <title>Tateyamaria sp. nov., isolated from marine algae.</title>
        <authorList>
            <person name="Choi B.J."/>
            <person name="Kim J.M."/>
            <person name="Lee J.K."/>
            <person name="Choi D.G."/>
            <person name="Bayburt H."/>
            <person name="Baek J.H."/>
            <person name="Han D.M."/>
            <person name="Jeon C.O."/>
        </authorList>
    </citation>
    <scope>NUCLEOTIDE SEQUENCE [LARGE SCALE GENOMIC DNA]</scope>
    <source>
        <strain evidence="1 2">KMU-156</strain>
    </source>
</reference>
<dbReference type="RefSeq" id="WP_407593759.1">
    <property type="nucleotide sequence ID" value="NZ_JBHDIY010000002.1"/>
</dbReference>
<keyword evidence="2" id="KW-1185">Reference proteome</keyword>
<proteinExistence type="predicted"/>
<sequence length="75" mass="8337">MAYVTHAHNTAFSNIRASVTRFFAGVGRAMIVSSSAEARLRKVEALNAKTDAELAAMNLRREDIPAFVFRDLMHI</sequence>
<organism evidence="1 2">
    <name type="scientific">Tateyamaria armeniaca</name>
    <dbReference type="NCBI Taxonomy" id="2518930"/>
    <lineage>
        <taxon>Bacteria</taxon>
        <taxon>Pseudomonadati</taxon>
        <taxon>Pseudomonadota</taxon>
        <taxon>Alphaproteobacteria</taxon>
        <taxon>Rhodobacterales</taxon>
        <taxon>Roseobacteraceae</taxon>
        <taxon>Tateyamaria</taxon>
    </lineage>
</organism>
<name>A0ABW8UY60_9RHOB</name>
<protein>
    <recommendedName>
        <fullName evidence="3">DUF1127 domain-containing protein</fullName>
    </recommendedName>
</protein>
<dbReference type="Proteomes" id="UP001627408">
    <property type="component" value="Unassembled WGS sequence"/>
</dbReference>
<evidence type="ECO:0000313" key="2">
    <source>
        <dbReference type="Proteomes" id="UP001627408"/>
    </source>
</evidence>
<dbReference type="EMBL" id="JBHDIY010000002">
    <property type="protein sequence ID" value="MFL4471892.1"/>
    <property type="molecule type" value="Genomic_DNA"/>
</dbReference>